<sequence>MTAISHPAPTAATPGKVRNRILWTLQIVLGLFFIIASGLPKLLGEATAVHVFQQIGWGEWFRYLTGAVEVSGGLGLMIPRLTRAAAAGLTITMICAAATQIFLVHAPATAIFPLVLAVIFGWIVTQRR</sequence>
<dbReference type="InterPro" id="IPR032808">
    <property type="entry name" value="DoxX"/>
</dbReference>
<evidence type="ECO:0000256" key="1">
    <source>
        <dbReference type="ARBA" id="ARBA00004141"/>
    </source>
</evidence>
<accession>A0ABW6S3B2</accession>
<gene>
    <name evidence="6" type="ORF">ACFYXQ_20750</name>
</gene>
<feature type="transmembrane region" description="Helical" evidence="5">
    <location>
        <begin position="60"/>
        <end position="78"/>
    </location>
</feature>
<keyword evidence="3 5" id="KW-1133">Transmembrane helix</keyword>
<dbReference type="Pfam" id="PF13564">
    <property type="entry name" value="DoxX_2"/>
    <property type="match status" value="1"/>
</dbReference>
<proteinExistence type="predicted"/>
<dbReference type="Proteomes" id="UP001601992">
    <property type="component" value="Unassembled WGS sequence"/>
</dbReference>
<organism evidence="6 7">
    <name type="scientific">Nocardia jiangxiensis</name>
    <dbReference type="NCBI Taxonomy" id="282685"/>
    <lineage>
        <taxon>Bacteria</taxon>
        <taxon>Bacillati</taxon>
        <taxon>Actinomycetota</taxon>
        <taxon>Actinomycetes</taxon>
        <taxon>Mycobacteriales</taxon>
        <taxon>Nocardiaceae</taxon>
        <taxon>Nocardia</taxon>
    </lineage>
</organism>
<evidence type="ECO:0000256" key="3">
    <source>
        <dbReference type="ARBA" id="ARBA00022989"/>
    </source>
</evidence>
<keyword evidence="2 5" id="KW-0812">Transmembrane</keyword>
<evidence type="ECO:0000256" key="4">
    <source>
        <dbReference type="ARBA" id="ARBA00023136"/>
    </source>
</evidence>
<name>A0ABW6S3B2_9NOCA</name>
<protein>
    <submittedName>
        <fullName evidence="6">DoxX family protein</fullName>
    </submittedName>
</protein>
<comment type="subcellular location">
    <subcellularLocation>
        <location evidence="1">Membrane</location>
        <topology evidence="1">Multi-pass membrane protein</topology>
    </subcellularLocation>
</comment>
<dbReference type="RefSeq" id="WP_040821659.1">
    <property type="nucleotide sequence ID" value="NZ_JBIAQY010000007.1"/>
</dbReference>
<keyword evidence="4 5" id="KW-0472">Membrane</keyword>
<evidence type="ECO:0000256" key="2">
    <source>
        <dbReference type="ARBA" id="ARBA00022692"/>
    </source>
</evidence>
<feature type="transmembrane region" description="Helical" evidence="5">
    <location>
        <begin position="109"/>
        <end position="125"/>
    </location>
</feature>
<comment type="caution">
    <text evidence="6">The sequence shown here is derived from an EMBL/GenBank/DDBJ whole genome shotgun (WGS) entry which is preliminary data.</text>
</comment>
<evidence type="ECO:0000256" key="5">
    <source>
        <dbReference type="SAM" id="Phobius"/>
    </source>
</evidence>
<keyword evidence="7" id="KW-1185">Reference proteome</keyword>
<evidence type="ECO:0000313" key="7">
    <source>
        <dbReference type="Proteomes" id="UP001601992"/>
    </source>
</evidence>
<evidence type="ECO:0000313" key="6">
    <source>
        <dbReference type="EMBL" id="MFF3570209.1"/>
    </source>
</evidence>
<reference evidence="6 7" key="1">
    <citation type="submission" date="2024-10" db="EMBL/GenBank/DDBJ databases">
        <title>The Natural Products Discovery Center: Release of the First 8490 Sequenced Strains for Exploring Actinobacteria Biosynthetic Diversity.</title>
        <authorList>
            <person name="Kalkreuter E."/>
            <person name="Kautsar S.A."/>
            <person name="Yang D."/>
            <person name="Bader C.D."/>
            <person name="Teijaro C.N."/>
            <person name="Fluegel L."/>
            <person name="Davis C.M."/>
            <person name="Simpson J.R."/>
            <person name="Lauterbach L."/>
            <person name="Steele A.D."/>
            <person name="Gui C."/>
            <person name="Meng S."/>
            <person name="Li G."/>
            <person name="Viehrig K."/>
            <person name="Ye F."/>
            <person name="Su P."/>
            <person name="Kiefer A.F."/>
            <person name="Nichols A."/>
            <person name="Cepeda A.J."/>
            <person name="Yan W."/>
            <person name="Fan B."/>
            <person name="Jiang Y."/>
            <person name="Adhikari A."/>
            <person name="Zheng C.-J."/>
            <person name="Schuster L."/>
            <person name="Cowan T.M."/>
            <person name="Smanski M.J."/>
            <person name="Chevrette M.G."/>
            <person name="De Carvalho L.P.S."/>
            <person name="Shen B."/>
        </authorList>
    </citation>
    <scope>NUCLEOTIDE SEQUENCE [LARGE SCALE GENOMIC DNA]</scope>
    <source>
        <strain evidence="6 7">NPDC002593</strain>
    </source>
</reference>
<dbReference type="EMBL" id="JBIAQY010000007">
    <property type="protein sequence ID" value="MFF3570209.1"/>
    <property type="molecule type" value="Genomic_DNA"/>
</dbReference>
<feature type="transmembrane region" description="Helical" evidence="5">
    <location>
        <begin position="21"/>
        <end position="40"/>
    </location>
</feature>